<evidence type="ECO:0000256" key="4">
    <source>
        <dbReference type="ARBA" id="ARBA00022722"/>
    </source>
</evidence>
<gene>
    <name evidence="11" type="ORF">BLNAU_6366</name>
</gene>
<dbReference type="Gene3D" id="1.10.10.460">
    <property type="entry name" value="Ribonuclease hii. Domain 2"/>
    <property type="match status" value="1"/>
</dbReference>
<dbReference type="InterPro" id="IPR024567">
    <property type="entry name" value="RNase_HII/HIII_dom"/>
</dbReference>
<dbReference type="CDD" id="cd07181">
    <property type="entry name" value="RNase_HII_eukaryota_like"/>
    <property type="match status" value="1"/>
</dbReference>
<dbReference type="PANTHER" id="PTHR10954:SF7">
    <property type="entry name" value="RIBONUCLEASE H2 SUBUNIT A"/>
    <property type="match status" value="1"/>
</dbReference>
<keyword evidence="12" id="KW-1185">Reference proteome</keyword>
<dbReference type="Gene3D" id="3.30.420.10">
    <property type="entry name" value="Ribonuclease H-like superfamily/Ribonuclease H"/>
    <property type="match status" value="1"/>
</dbReference>
<dbReference type="InterPro" id="IPR001352">
    <property type="entry name" value="RNase_HII/HIII"/>
</dbReference>
<evidence type="ECO:0000256" key="1">
    <source>
        <dbReference type="ARBA" id="ARBA00000077"/>
    </source>
</evidence>
<evidence type="ECO:0000256" key="5">
    <source>
        <dbReference type="ARBA" id="ARBA00022723"/>
    </source>
</evidence>
<comment type="similarity">
    <text evidence="3">Belongs to the RNase HII family. Eukaryotic subfamily.</text>
</comment>
<dbReference type="GO" id="GO:0004523">
    <property type="term" value="F:RNA-DNA hybrid ribonuclease activity"/>
    <property type="evidence" value="ECO:0007669"/>
    <property type="project" value="UniProtKB-EC"/>
</dbReference>
<evidence type="ECO:0000256" key="9">
    <source>
        <dbReference type="RuleBase" id="RU003515"/>
    </source>
</evidence>
<comment type="catalytic activity">
    <reaction evidence="1 8 9">
        <text>Endonucleolytic cleavage to 5'-phosphomonoester.</text>
        <dbReference type="EC" id="3.1.26.4"/>
    </reaction>
</comment>
<protein>
    <recommendedName>
        <fullName evidence="9">Ribonuclease</fullName>
        <ecNumber evidence="9">3.1.26.4</ecNumber>
    </recommendedName>
</protein>
<evidence type="ECO:0000256" key="3">
    <source>
        <dbReference type="ARBA" id="ARBA00007058"/>
    </source>
</evidence>
<comment type="function">
    <text evidence="9">Endonuclease that specifically degrades the RNA of RNA-DNA hybrids.</text>
</comment>
<dbReference type="EC" id="3.1.26.4" evidence="9"/>
<comment type="caution">
    <text evidence="11">The sequence shown here is derived from an EMBL/GenBank/DDBJ whole genome shotgun (WGS) entry which is preliminary data.</text>
</comment>
<evidence type="ECO:0000259" key="10">
    <source>
        <dbReference type="PROSITE" id="PS51975"/>
    </source>
</evidence>
<evidence type="ECO:0000256" key="8">
    <source>
        <dbReference type="PROSITE-ProRule" id="PRU01319"/>
    </source>
</evidence>
<dbReference type="PROSITE" id="PS51975">
    <property type="entry name" value="RNASE_H_2"/>
    <property type="match status" value="1"/>
</dbReference>
<dbReference type="InterPro" id="IPR004649">
    <property type="entry name" value="RNase_H2_suA"/>
</dbReference>
<dbReference type="SUPFAM" id="SSF53098">
    <property type="entry name" value="Ribonuclease H-like"/>
    <property type="match status" value="1"/>
</dbReference>
<accession>A0ABQ9Y4C3</accession>
<keyword evidence="6 8" id="KW-0255">Endonuclease</keyword>
<feature type="binding site" evidence="8">
    <location>
        <position position="23"/>
    </location>
    <ligand>
        <name>a divalent metal cation</name>
        <dbReference type="ChEBI" id="CHEBI:60240"/>
    </ligand>
</feature>
<dbReference type="Proteomes" id="UP001281761">
    <property type="component" value="Unassembled WGS sequence"/>
</dbReference>
<comment type="cofactor">
    <cofactor evidence="2">
        <name>Mg(2+)</name>
        <dbReference type="ChEBI" id="CHEBI:18420"/>
    </cofactor>
</comment>
<evidence type="ECO:0000256" key="7">
    <source>
        <dbReference type="ARBA" id="ARBA00022801"/>
    </source>
</evidence>
<organism evidence="11 12">
    <name type="scientific">Blattamonas nauphoetae</name>
    <dbReference type="NCBI Taxonomy" id="2049346"/>
    <lineage>
        <taxon>Eukaryota</taxon>
        <taxon>Metamonada</taxon>
        <taxon>Preaxostyla</taxon>
        <taxon>Oxymonadida</taxon>
        <taxon>Blattamonas</taxon>
    </lineage>
</organism>
<evidence type="ECO:0000256" key="6">
    <source>
        <dbReference type="ARBA" id="ARBA00022759"/>
    </source>
</evidence>
<dbReference type="InterPro" id="IPR023160">
    <property type="entry name" value="RNase_HII_hlx-loop-hlx_cap_dom"/>
</dbReference>
<sequence length="281" mass="31621">MNVDTPTHVPTRFQEPVVLGIDEAGRGPVLGPMVYAVAWAPLSHKETFAKKGFKDSKQLKESDRERLFSVINADPLMDYLADVITPEEISAKMLKKQKVSLNRIAMDSVASLLRRVIDSGIVIAEMFVDTLGPPKTYHDFLKSICPKTETIVVESKADAKYPIVSAASICAKVTRDHALRDFRFKETVIVDKEVMGTGYPGDATTRKFLASNFDRVFLYPSICRFSWKTVTPDEAKGAVSVEWKADEENEELDRNQPQLFLPKRQQSGRCYYFEANSLDFA</sequence>
<name>A0ABQ9Y4C3_9EUKA</name>
<comment type="cofactor">
    <cofactor evidence="8">
        <name>Mn(2+)</name>
        <dbReference type="ChEBI" id="CHEBI:29035"/>
    </cofactor>
    <cofactor evidence="8">
        <name>Mg(2+)</name>
        <dbReference type="ChEBI" id="CHEBI:18420"/>
    </cofactor>
    <text evidence="8">Manganese or magnesium. Binds 1 divalent metal ion per monomer in the absence of substrate. May bind a second metal ion after substrate binding.</text>
</comment>
<keyword evidence="5 8" id="KW-0479">Metal-binding</keyword>
<dbReference type="PANTHER" id="PTHR10954">
    <property type="entry name" value="RIBONUCLEASE H2 SUBUNIT A"/>
    <property type="match status" value="1"/>
</dbReference>
<feature type="binding site" evidence="8">
    <location>
        <position position="22"/>
    </location>
    <ligand>
        <name>a divalent metal cation</name>
        <dbReference type="ChEBI" id="CHEBI:60240"/>
    </ligand>
</feature>
<reference evidence="11 12" key="1">
    <citation type="journal article" date="2022" name="bioRxiv">
        <title>Genomics of Preaxostyla Flagellates Illuminates Evolutionary Transitions and the Path Towards Mitochondrial Loss.</title>
        <authorList>
            <person name="Novak L.V.F."/>
            <person name="Treitli S.C."/>
            <person name="Pyrih J."/>
            <person name="Halakuc P."/>
            <person name="Pipaliya S.V."/>
            <person name="Vacek V."/>
            <person name="Brzon O."/>
            <person name="Soukal P."/>
            <person name="Eme L."/>
            <person name="Dacks J.B."/>
            <person name="Karnkowska A."/>
            <person name="Elias M."/>
            <person name="Hampl V."/>
        </authorList>
    </citation>
    <scope>NUCLEOTIDE SEQUENCE [LARGE SCALE GENOMIC DNA]</scope>
    <source>
        <strain evidence="11">NAU3</strain>
        <tissue evidence="11">Gut</tissue>
    </source>
</reference>
<evidence type="ECO:0000313" key="11">
    <source>
        <dbReference type="EMBL" id="KAK2958597.1"/>
    </source>
</evidence>
<evidence type="ECO:0000256" key="2">
    <source>
        <dbReference type="ARBA" id="ARBA00001946"/>
    </source>
</evidence>
<dbReference type="InterPro" id="IPR012337">
    <property type="entry name" value="RNaseH-like_sf"/>
</dbReference>
<dbReference type="InterPro" id="IPR036397">
    <property type="entry name" value="RNaseH_sf"/>
</dbReference>
<dbReference type="NCBIfam" id="TIGR00729">
    <property type="entry name" value="ribonuclease HII"/>
    <property type="match status" value="1"/>
</dbReference>
<feature type="binding site" evidence="8">
    <location>
        <position position="129"/>
    </location>
    <ligand>
        <name>a divalent metal cation</name>
        <dbReference type="ChEBI" id="CHEBI:60240"/>
    </ligand>
</feature>
<dbReference type="EMBL" id="JARBJD010000036">
    <property type="protein sequence ID" value="KAK2958597.1"/>
    <property type="molecule type" value="Genomic_DNA"/>
</dbReference>
<proteinExistence type="inferred from homology"/>
<dbReference type="Pfam" id="PF01351">
    <property type="entry name" value="RNase_HII"/>
    <property type="match status" value="1"/>
</dbReference>
<feature type="domain" description="RNase H type-2" evidence="10">
    <location>
        <begin position="16"/>
        <end position="239"/>
    </location>
</feature>
<keyword evidence="4 8" id="KW-0540">Nuclease</keyword>
<evidence type="ECO:0000313" key="12">
    <source>
        <dbReference type="Proteomes" id="UP001281761"/>
    </source>
</evidence>
<keyword evidence="7 8" id="KW-0378">Hydrolase</keyword>